<dbReference type="InterPro" id="IPR036986">
    <property type="entry name" value="S4_RNA-bd_sf"/>
</dbReference>
<feature type="active site" evidence="4">
    <location>
        <position position="144"/>
    </location>
</feature>
<keyword evidence="3 6" id="KW-0413">Isomerase</keyword>
<dbReference type="InterPro" id="IPR006145">
    <property type="entry name" value="PsdUridine_synth_RsuA/RluA"/>
</dbReference>
<dbReference type="CDD" id="cd00165">
    <property type="entry name" value="S4"/>
    <property type="match status" value="1"/>
</dbReference>
<dbReference type="SUPFAM" id="SSF55120">
    <property type="entry name" value="Pseudouridine synthase"/>
    <property type="match status" value="1"/>
</dbReference>
<evidence type="ECO:0000259" key="7">
    <source>
        <dbReference type="SMART" id="SM00363"/>
    </source>
</evidence>
<dbReference type="CDD" id="cd02869">
    <property type="entry name" value="PseudoU_synth_RluA_like"/>
    <property type="match status" value="1"/>
</dbReference>
<dbReference type="PROSITE" id="PS01129">
    <property type="entry name" value="PSI_RLU"/>
    <property type="match status" value="1"/>
</dbReference>
<dbReference type="InterPro" id="IPR050188">
    <property type="entry name" value="RluA_PseudoU_synthase"/>
</dbReference>
<comment type="caution">
    <text evidence="8">The sequence shown here is derived from an EMBL/GenBank/DDBJ whole genome shotgun (WGS) entry which is preliminary data.</text>
</comment>
<dbReference type="Proteomes" id="UP000584587">
    <property type="component" value="Unassembled WGS sequence"/>
</dbReference>
<dbReference type="GO" id="GO:0120159">
    <property type="term" value="F:rRNA pseudouridine synthase activity"/>
    <property type="evidence" value="ECO:0007669"/>
    <property type="project" value="UniProtKB-ARBA"/>
</dbReference>
<dbReference type="NCBIfam" id="TIGR00005">
    <property type="entry name" value="rluA_subfam"/>
    <property type="match status" value="1"/>
</dbReference>
<dbReference type="Gene3D" id="3.30.2350.10">
    <property type="entry name" value="Pseudouridine synthase"/>
    <property type="match status" value="1"/>
</dbReference>
<sequence length="313" mass="35983">MKNKEKQFSLQYQSSEAIRLDKFLAQELQKHGYSRVFLSNLIEQGQVTVNNEVVTSAKKLLKSGDEVSIEIINENQPSDLVAKKIDIPIIYEDEDVIVINKPNNLVVHPGAGNFDNTLVNGLLFNMKELSSIDETRPGIVHRLDKQTTGLLIVAKNNQSHYFLSQELKNHEIKREYIALVHGKINTRSGTIDAPIARDKHNRLKMTVNQENAKNAVTHFEVLERFERYTLISCQLETGRTHQIRVHLQWINHPVVNDPVYSKYPVENSNFGQYLHASRITFIHPSTKKVMTFKSDLPDFFENRLQLLRKESGN</sequence>
<accession>A0A846TRM0</accession>
<dbReference type="GO" id="GO:0000455">
    <property type="term" value="P:enzyme-directed rRNA pseudouridine synthesis"/>
    <property type="evidence" value="ECO:0007669"/>
    <property type="project" value="TreeGrafter"/>
</dbReference>
<dbReference type="PROSITE" id="PS50889">
    <property type="entry name" value="S4"/>
    <property type="match status" value="1"/>
</dbReference>
<dbReference type="PANTHER" id="PTHR21600">
    <property type="entry name" value="MITOCHONDRIAL RNA PSEUDOURIDINE SYNTHASE"/>
    <property type="match status" value="1"/>
</dbReference>
<evidence type="ECO:0000256" key="3">
    <source>
        <dbReference type="ARBA" id="ARBA00023235"/>
    </source>
</evidence>
<dbReference type="SMART" id="SM00363">
    <property type="entry name" value="S4"/>
    <property type="match status" value="1"/>
</dbReference>
<gene>
    <name evidence="8" type="ORF">HER12_00075</name>
</gene>
<keyword evidence="9" id="KW-1185">Reference proteome</keyword>
<dbReference type="RefSeq" id="WP_168104635.1">
    <property type="nucleotide sequence ID" value="NZ_CP051215.1"/>
</dbReference>
<evidence type="ECO:0000256" key="2">
    <source>
        <dbReference type="ARBA" id="ARBA00010876"/>
    </source>
</evidence>
<dbReference type="InterPro" id="IPR006225">
    <property type="entry name" value="PsdUridine_synth_RluC/D"/>
</dbReference>
<comment type="catalytic activity">
    <reaction evidence="1 6">
        <text>a uridine in RNA = a pseudouridine in RNA</text>
        <dbReference type="Rhea" id="RHEA:48348"/>
        <dbReference type="Rhea" id="RHEA-COMP:12068"/>
        <dbReference type="Rhea" id="RHEA-COMP:12069"/>
        <dbReference type="ChEBI" id="CHEBI:65314"/>
        <dbReference type="ChEBI" id="CHEBI:65315"/>
    </reaction>
</comment>
<comment type="function">
    <text evidence="6">Responsible for synthesis of pseudouridine from uracil.</text>
</comment>
<organism evidence="8 9">
    <name type="scientific">Spiroplasma platyhelix PALS-1</name>
    <dbReference type="NCBI Taxonomy" id="1276218"/>
    <lineage>
        <taxon>Bacteria</taxon>
        <taxon>Bacillati</taxon>
        <taxon>Mycoplasmatota</taxon>
        <taxon>Mollicutes</taxon>
        <taxon>Entomoplasmatales</taxon>
        <taxon>Spiroplasmataceae</taxon>
        <taxon>Spiroplasma</taxon>
    </lineage>
</organism>
<dbReference type="InterPro" id="IPR020103">
    <property type="entry name" value="PsdUridine_synth_cat_dom_sf"/>
</dbReference>
<keyword evidence="5" id="KW-0694">RNA-binding</keyword>
<comment type="similarity">
    <text evidence="2 6">Belongs to the pseudouridine synthase RluA family.</text>
</comment>
<proteinExistence type="inferred from homology"/>
<dbReference type="SUPFAM" id="SSF55174">
    <property type="entry name" value="Alpha-L RNA-binding motif"/>
    <property type="match status" value="1"/>
</dbReference>
<evidence type="ECO:0000313" key="9">
    <source>
        <dbReference type="Proteomes" id="UP000584587"/>
    </source>
</evidence>
<name>A0A846TRM0_9MOLU</name>
<dbReference type="PANTHER" id="PTHR21600:SF44">
    <property type="entry name" value="RIBOSOMAL LARGE SUBUNIT PSEUDOURIDINE SYNTHASE D"/>
    <property type="match status" value="1"/>
</dbReference>
<evidence type="ECO:0000256" key="5">
    <source>
        <dbReference type="PROSITE-ProRule" id="PRU00182"/>
    </source>
</evidence>
<protein>
    <recommendedName>
        <fullName evidence="6">Pseudouridine synthase</fullName>
        <ecNumber evidence="6">5.4.99.-</ecNumber>
    </recommendedName>
</protein>
<reference evidence="8 9" key="1">
    <citation type="submission" date="2020-04" db="EMBL/GenBank/DDBJ databases">
        <title>Complete genome sequence of Spiroplasma platyhelix ATCC 51748, an insect isolate.</title>
        <authorList>
            <person name="Green E.A."/>
            <person name="Klassen J.L."/>
        </authorList>
    </citation>
    <scope>NUCLEOTIDE SEQUENCE [LARGE SCALE GENOMIC DNA]</scope>
    <source>
        <strain evidence="8 9">PALS-1</strain>
    </source>
</reference>
<feature type="domain" description="RNA-binding S4" evidence="7">
    <location>
        <begin position="18"/>
        <end position="86"/>
    </location>
</feature>
<dbReference type="EC" id="5.4.99.-" evidence="6"/>
<evidence type="ECO:0000256" key="4">
    <source>
        <dbReference type="PIRSR" id="PIRSR606225-1"/>
    </source>
</evidence>
<evidence type="ECO:0000256" key="6">
    <source>
        <dbReference type="RuleBase" id="RU362028"/>
    </source>
</evidence>
<dbReference type="EMBL" id="JAAVVK010000001">
    <property type="protein sequence ID" value="NKE38155.1"/>
    <property type="molecule type" value="Genomic_DNA"/>
</dbReference>
<dbReference type="InterPro" id="IPR006224">
    <property type="entry name" value="PsdUridine_synth_RluA-like_CS"/>
</dbReference>
<dbReference type="Gene3D" id="3.10.290.10">
    <property type="entry name" value="RNA-binding S4 domain"/>
    <property type="match status" value="1"/>
</dbReference>
<dbReference type="GO" id="GO:0003723">
    <property type="term" value="F:RNA binding"/>
    <property type="evidence" value="ECO:0007669"/>
    <property type="project" value="UniProtKB-KW"/>
</dbReference>
<evidence type="ECO:0000256" key="1">
    <source>
        <dbReference type="ARBA" id="ARBA00000073"/>
    </source>
</evidence>
<dbReference type="InterPro" id="IPR002942">
    <property type="entry name" value="S4_RNA-bd"/>
</dbReference>
<dbReference type="Pfam" id="PF01479">
    <property type="entry name" value="S4"/>
    <property type="match status" value="1"/>
</dbReference>
<evidence type="ECO:0000313" key="8">
    <source>
        <dbReference type="EMBL" id="NKE38155.1"/>
    </source>
</evidence>
<dbReference type="AlphaFoldDB" id="A0A846TRM0"/>
<dbReference type="Pfam" id="PF00849">
    <property type="entry name" value="PseudoU_synth_2"/>
    <property type="match status" value="1"/>
</dbReference>